<evidence type="ECO:0000256" key="1">
    <source>
        <dbReference type="SAM" id="MobiDB-lite"/>
    </source>
</evidence>
<dbReference type="EMBL" id="JAAAUQ010001999">
    <property type="protein sequence ID" value="KAF9129409.1"/>
    <property type="molecule type" value="Genomic_DNA"/>
</dbReference>
<evidence type="ECO:0000313" key="3">
    <source>
        <dbReference type="Proteomes" id="UP000748756"/>
    </source>
</evidence>
<accession>A0A9P5RDU2</accession>
<sequence length="167" mass="17891">MVGVFSIQHHPGVEESPRLNAVVSPASDDDFFGDVLAAVEKTAVSPPPTSSSTTTSQSQFNPDNYTKPKLPPMPSQEPEQVAQYGTVQQQHIPPAQPQHLTQEVFGAPSPRMKPAALPTTTQQYQQQHGYPAPPPPAPPARAKGHSPVMQKVVNDSNNSNAGGDSYY</sequence>
<feature type="compositionally biased region" description="Low complexity" evidence="1">
    <location>
        <begin position="50"/>
        <end position="59"/>
    </location>
</feature>
<gene>
    <name evidence="2" type="ORF">BG015_004146</name>
</gene>
<keyword evidence="3" id="KW-1185">Reference proteome</keyword>
<feature type="compositionally biased region" description="Low complexity" evidence="1">
    <location>
        <begin position="114"/>
        <end position="130"/>
    </location>
</feature>
<dbReference type="Proteomes" id="UP000748756">
    <property type="component" value="Unassembled WGS sequence"/>
</dbReference>
<feature type="region of interest" description="Disordered" evidence="1">
    <location>
        <begin position="42"/>
        <end position="167"/>
    </location>
</feature>
<name>A0A9P5RDU2_9FUNG</name>
<comment type="caution">
    <text evidence="2">The sequence shown here is derived from an EMBL/GenBank/DDBJ whole genome shotgun (WGS) entry which is preliminary data.</text>
</comment>
<organism evidence="2 3">
    <name type="scientific">Linnemannia schmuckeri</name>
    <dbReference type="NCBI Taxonomy" id="64567"/>
    <lineage>
        <taxon>Eukaryota</taxon>
        <taxon>Fungi</taxon>
        <taxon>Fungi incertae sedis</taxon>
        <taxon>Mucoromycota</taxon>
        <taxon>Mortierellomycotina</taxon>
        <taxon>Mortierellomycetes</taxon>
        <taxon>Mortierellales</taxon>
        <taxon>Mortierellaceae</taxon>
        <taxon>Linnemannia</taxon>
    </lineage>
</organism>
<evidence type="ECO:0000313" key="2">
    <source>
        <dbReference type="EMBL" id="KAF9129409.1"/>
    </source>
</evidence>
<reference evidence="2" key="1">
    <citation type="journal article" date="2020" name="Fungal Divers.">
        <title>Resolving the Mortierellaceae phylogeny through synthesis of multi-gene phylogenetics and phylogenomics.</title>
        <authorList>
            <person name="Vandepol N."/>
            <person name="Liber J."/>
            <person name="Desiro A."/>
            <person name="Na H."/>
            <person name="Kennedy M."/>
            <person name="Barry K."/>
            <person name="Grigoriev I.V."/>
            <person name="Miller A.N."/>
            <person name="O'Donnell K."/>
            <person name="Stajich J.E."/>
            <person name="Bonito G."/>
        </authorList>
    </citation>
    <scope>NUCLEOTIDE SEQUENCE</scope>
    <source>
        <strain evidence="2">NRRL 6426</strain>
    </source>
</reference>
<proteinExistence type="predicted"/>
<protein>
    <submittedName>
        <fullName evidence="2">Uncharacterized protein</fullName>
    </submittedName>
</protein>
<dbReference type="AlphaFoldDB" id="A0A9P5RDU2"/>
<feature type="compositionally biased region" description="Low complexity" evidence="1">
    <location>
        <begin position="88"/>
        <end position="99"/>
    </location>
</feature>
<feature type="compositionally biased region" description="Low complexity" evidence="1">
    <location>
        <begin position="154"/>
        <end position="167"/>
    </location>
</feature>